<name>A0A8H7EWA2_AGABI</name>
<comment type="caution">
    <text evidence="2">The sequence shown here is derived from an EMBL/GenBank/DDBJ whole genome shotgun (WGS) entry which is preliminary data.</text>
</comment>
<dbReference type="InterPro" id="IPR024983">
    <property type="entry name" value="CHAT_dom"/>
</dbReference>
<reference evidence="2 3" key="1">
    <citation type="journal article" name="Sci. Rep.">
        <title>Telomere-to-telomere assembled and centromere annotated genomes of the two main subspecies of the button mushroom Agaricus bisporus reveal especially polymorphic chromosome ends.</title>
        <authorList>
            <person name="Sonnenberg A.S.M."/>
            <person name="Sedaghat-Telgerd N."/>
            <person name="Lavrijssen B."/>
            <person name="Ohm R.A."/>
            <person name="Hendrickx P.M."/>
            <person name="Scholtmeijer K."/>
            <person name="Baars J.J.P."/>
            <person name="van Peer A."/>
        </authorList>
    </citation>
    <scope>NUCLEOTIDE SEQUENCE [LARGE SCALE GENOMIC DNA]</scope>
    <source>
        <strain evidence="2 3">H119_p4</strain>
    </source>
</reference>
<protein>
    <recommendedName>
        <fullName evidence="1">CHAT domain-containing protein</fullName>
    </recommendedName>
</protein>
<evidence type="ECO:0000313" key="3">
    <source>
        <dbReference type="Proteomes" id="UP000629468"/>
    </source>
</evidence>
<accession>A0A8H7EWA2</accession>
<dbReference type="AlphaFoldDB" id="A0A8H7EWA2"/>
<feature type="domain" description="CHAT" evidence="1">
    <location>
        <begin position="846"/>
        <end position="1130"/>
    </location>
</feature>
<sequence length="1131" mass="126161">MPGSSKEPIFFETSITSDIIPDSTLDGWIFFLRELPQEPILGDFTLTSGSPRSELLLATLLARRYVIGRDKQDYEEAKSRGEAVAHLEGDDDRICQYINQMDRAVSSLDSESNDTSSRLHPENLPAAPISGLIRFDPDAPSFQAPERVPPRTNFLPIDPHQLPTSFTFSQLLNDLLDAFPWKDMGSASESPNVFVSAAEGDTLASVVKVALDNLHGSLDLQDYTCGCLVLAYSHYTLYRRSGDRCDFEEAFEYSATASYLLVSLGRPLSALTDCPEWKLAYGIPRNYAVHFFEDFTSLTRTWNVFELVELFRSSMVVVGSFPVDPLAEILSWYKSGDYITTINTYISMAAQPAIQTQFDIIGQRLLTKQPVPLVDFAMIQGILSQFTLQEFDSRSVRQVIEAVKDEHSASDDTSASVLSLEILARIHVLRCTFFGWDHRAKEDEHFAEQYYREAIASSHDPTNSALLTIDFVRTFWIPRFTAKGSKDLEELTMALVPLNAAVRDIHETDQLYPDLVLVLAQTYMHNLIRTREEGHLTKAIFWYQKYAGVAGPRAELVALGPEKRTYSLLGKERSAHLGWHLPLYVGLLYAISWARGALQENRPECLEAFHILSSLTSNPIWLGNSVEDKQLPLRTLRTIGPSAVVAALRFDTEHPHTAVEYLERNRSITYRHLLQLNQKRDSALARVSPKLARVLDSYSHGLRQLSKGVEGDGWSNLPGKVNIFKRGIEFSELIKKVQTKIEFAADILFPPSYKNLATASQGGPVILLSSDDVTKTTCALIILNPDEEPIPLFFPEVSYEDVRGRVITLTRLLKNCNVLQRRQQVADGRAGKPYMSRFDPSKEFEATLRWTWRKIVEPVLDVLEGKGISSGRIWWCPAGDFIHLPLHAAMPLDCPFISSYTYTLESLVNARTQMSMAKKWNYGPLRMLAVGLSSYPDSPNLSLPSVKQEMEGISNIIGAINEDHGRPLVELVRIEDAEARVDATLNAMKSSDIVHLACHGCQDGTQPLDSHLILSDGVLCLREILSAELSNAKFGFLSACQTATGDLELVNESFHLAGGLLAAGLKGAIGTLWSIADEDAPEVAGEVYKAIVTKDGVDIEKAAEGLQTAVRKMREKNLPPHRWIPFIHVGI</sequence>
<dbReference type="EMBL" id="JABXXO010000014">
    <property type="protein sequence ID" value="KAF7760884.1"/>
    <property type="molecule type" value="Genomic_DNA"/>
</dbReference>
<dbReference type="Pfam" id="PF12770">
    <property type="entry name" value="CHAT"/>
    <property type="match status" value="1"/>
</dbReference>
<evidence type="ECO:0000313" key="2">
    <source>
        <dbReference type="EMBL" id="KAF7760884.1"/>
    </source>
</evidence>
<dbReference type="Proteomes" id="UP000629468">
    <property type="component" value="Unassembled WGS sequence"/>
</dbReference>
<proteinExistence type="predicted"/>
<organism evidence="2 3">
    <name type="scientific">Agaricus bisporus var. burnettii</name>
    <dbReference type="NCBI Taxonomy" id="192524"/>
    <lineage>
        <taxon>Eukaryota</taxon>
        <taxon>Fungi</taxon>
        <taxon>Dikarya</taxon>
        <taxon>Basidiomycota</taxon>
        <taxon>Agaricomycotina</taxon>
        <taxon>Agaricomycetes</taxon>
        <taxon>Agaricomycetidae</taxon>
        <taxon>Agaricales</taxon>
        <taxon>Agaricineae</taxon>
        <taxon>Agaricaceae</taxon>
        <taxon>Agaricus</taxon>
    </lineage>
</organism>
<gene>
    <name evidence="2" type="ORF">Agabi119p4_10293</name>
</gene>
<evidence type="ECO:0000259" key="1">
    <source>
        <dbReference type="Pfam" id="PF12770"/>
    </source>
</evidence>